<dbReference type="NCBIfam" id="TIGR02227">
    <property type="entry name" value="sigpep_I_bact"/>
    <property type="match status" value="1"/>
</dbReference>
<dbReference type="InterPro" id="IPR036286">
    <property type="entry name" value="LexA/Signal_pep-like_sf"/>
</dbReference>
<proteinExistence type="inferred from homology"/>
<dbReference type="PRINTS" id="PR00727">
    <property type="entry name" value="LEADERPTASE"/>
</dbReference>
<accession>A0A806K109</accession>
<dbReference type="Pfam" id="PF10502">
    <property type="entry name" value="Peptidase_S26"/>
    <property type="match status" value="1"/>
</dbReference>
<evidence type="ECO:0000259" key="4">
    <source>
        <dbReference type="Pfam" id="PF10502"/>
    </source>
</evidence>
<feature type="transmembrane region" description="Helical" evidence="3">
    <location>
        <begin position="42"/>
        <end position="64"/>
    </location>
</feature>
<dbReference type="PANTHER" id="PTHR43390:SF1">
    <property type="entry name" value="CHLOROPLAST PROCESSING PEPTIDASE"/>
    <property type="match status" value="1"/>
</dbReference>
<dbReference type="GO" id="GO:0006465">
    <property type="term" value="P:signal peptide processing"/>
    <property type="evidence" value="ECO:0007669"/>
    <property type="project" value="InterPro"/>
</dbReference>
<dbReference type="InterPro" id="IPR000223">
    <property type="entry name" value="Pept_S26A_signal_pept_1"/>
</dbReference>
<dbReference type="GO" id="GO:0004252">
    <property type="term" value="F:serine-type endopeptidase activity"/>
    <property type="evidence" value="ECO:0007669"/>
    <property type="project" value="InterPro"/>
</dbReference>
<dbReference type="GO" id="GO:0016020">
    <property type="term" value="C:membrane"/>
    <property type="evidence" value="ECO:0007669"/>
    <property type="project" value="UniProtKB-SubCell"/>
</dbReference>
<keyword evidence="3" id="KW-1133">Transmembrane helix</keyword>
<evidence type="ECO:0000256" key="1">
    <source>
        <dbReference type="ARBA" id="ARBA00009370"/>
    </source>
</evidence>
<keyword evidence="3" id="KW-0812">Transmembrane</keyword>
<dbReference type="EMBL" id="JQ844223">
    <property type="protein sequence ID" value="AGS53143.1"/>
    <property type="molecule type" value="Genomic_DNA"/>
</dbReference>
<protein>
    <recommendedName>
        <fullName evidence="3">Signal peptidase I</fullName>
        <ecNumber evidence="3">3.4.21.89</ecNumber>
    </recommendedName>
</protein>
<evidence type="ECO:0000256" key="2">
    <source>
        <dbReference type="PIRSR" id="PIRSR600223-1"/>
    </source>
</evidence>
<name>A0A806K109_9BACT</name>
<reference evidence="5" key="1">
    <citation type="submission" date="2012-03" db="EMBL/GenBank/DDBJ databases">
        <title>Functional metagenomics reveals considerable lignocellulase gene clusters in the gut microbiome of a wood-feeding higher termite.</title>
        <authorList>
            <person name="Liu N."/>
        </authorList>
    </citation>
    <scope>NUCLEOTIDE SEQUENCE</scope>
</reference>
<evidence type="ECO:0000256" key="3">
    <source>
        <dbReference type="RuleBase" id="RU362042"/>
    </source>
</evidence>
<keyword evidence="3 5" id="KW-0378">Hydrolase</keyword>
<sequence length="331" mass="38341">MSANANNMDFFDRIQAVTEKYLSYRKRTRRIKKEKRKGKHPALDWLEAFLWAAGMVLLINQYLVQAYRIPSGSMIDTLDIGDHVFVNKVIYGPELLPGLSKLPSPVKPKRNDIIIFENPSYISRGPVFDIAQRVIYMLTLSLVDIDKDKFGNPRVHFLIKRAVGQAGDRFMLENGEIKICFAGEDRWVDEREYNAKRGWNHKISRLIKEDHYPVIEAAGRAAGWSDRGINISENLMQRVSSSGDLHFLDIYAHERAWLETLRKASPHDERYKMRHAKNTLGWYVPDGRIFPMGDNRDNSNDGRAFGSVKISRVLGKGMVIYWPYWRIRGIR</sequence>
<keyword evidence="3" id="KW-0472">Membrane</keyword>
<evidence type="ECO:0000313" key="5">
    <source>
        <dbReference type="EMBL" id="AGS53143.1"/>
    </source>
</evidence>
<dbReference type="CDD" id="cd06530">
    <property type="entry name" value="S26_SPase_I"/>
    <property type="match status" value="2"/>
</dbReference>
<comment type="subcellular location">
    <subcellularLocation>
        <location evidence="3">Membrane</location>
        <topology evidence="3">Single-pass type II membrane protein</topology>
    </subcellularLocation>
</comment>
<dbReference type="PANTHER" id="PTHR43390">
    <property type="entry name" value="SIGNAL PEPTIDASE I"/>
    <property type="match status" value="1"/>
</dbReference>
<keyword evidence="3" id="KW-0645">Protease</keyword>
<dbReference type="GO" id="GO:0009003">
    <property type="term" value="F:signal peptidase activity"/>
    <property type="evidence" value="ECO:0007669"/>
    <property type="project" value="UniProtKB-EC"/>
</dbReference>
<dbReference type="SUPFAM" id="SSF51306">
    <property type="entry name" value="LexA/Signal peptidase"/>
    <property type="match status" value="1"/>
</dbReference>
<dbReference type="InterPro" id="IPR019533">
    <property type="entry name" value="Peptidase_S26"/>
</dbReference>
<comment type="catalytic activity">
    <reaction evidence="3">
        <text>Cleavage of hydrophobic, N-terminal signal or leader sequences from secreted and periplasmic proteins.</text>
        <dbReference type="EC" id="3.4.21.89"/>
    </reaction>
</comment>
<feature type="active site" evidence="2">
    <location>
        <position position="73"/>
    </location>
</feature>
<dbReference type="EC" id="3.4.21.89" evidence="3"/>
<feature type="domain" description="Peptidase S26" evidence="4">
    <location>
        <begin position="43"/>
        <end position="322"/>
    </location>
</feature>
<dbReference type="Gene3D" id="2.10.109.10">
    <property type="entry name" value="Umud Fragment, subunit A"/>
    <property type="match status" value="1"/>
</dbReference>
<organism evidence="5">
    <name type="scientific">uncultured bacterium contig00060</name>
    <dbReference type="NCBI Taxonomy" id="1181543"/>
    <lineage>
        <taxon>Bacteria</taxon>
        <taxon>environmental samples</taxon>
    </lineage>
</organism>
<dbReference type="AlphaFoldDB" id="A0A806K109"/>
<comment type="similarity">
    <text evidence="1 3">Belongs to the peptidase S26 family.</text>
</comment>
<feature type="active site" evidence="2">
    <location>
        <position position="160"/>
    </location>
</feature>